<feature type="domain" description="DUF6533" evidence="2">
    <location>
        <begin position="26"/>
        <end position="70"/>
    </location>
</feature>
<accession>A0A0C3ATB8</accession>
<sequence length="385" mass="42644">MSTMLPFEVAAALATAVADLVTTGRYCTLAAWVMMLYDHIVHFDKEVELFWGKPWSAAKCLYFFNRYVSPVFLGIHAMIFLSPHVTDGLCLSWFKFEGYTGTIAIASVEMILGFRVLALWNRNKWIAAILVFALLAEVAAMLAILSSTYVNMLAVSLPDPSIPYRACIPLNVSPYFFTFWIPPLAYESLVFILAAIKGFNTLRYNFSWGDGEFNFRSTGSRLLEVMIRDSLWYFLLIFTCDMVCSLIWLKGPSSLLQAVVGFGLALPSIAGSHLLLNLRDAYYHPAGSVAVTTAQTTGWAMSGNAHGLPNPKGGTTATGSTSYWGKKHKASAFGHSRNILASGGRHQVGQLDTQWALDPEQVSKRQRARLDATYLFCTRSDHARA</sequence>
<keyword evidence="1" id="KW-0812">Transmembrane</keyword>
<dbReference type="AlphaFoldDB" id="A0A0C3ATB8"/>
<proteinExistence type="predicted"/>
<dbReference type="Proteomes" id="UP000054097">
    <property type="component" value="Unassembled WGS sequence"/>
</dbReference>
<dbReference type="OrthoDB" id="3349377at2759"/>
<keyword evidence="1" id="KW-1133">Transmembrane helix</keyword>
<dbReference type="InterPro" id="IPR045340">
    <property type="entry name" value="DUF6533"/>
</dbReference>
<dbReference type="Pfam" id="PF20151">
    <property type="entry name" value="DUF6533"/>
    <property type="match status" value="1"/>
</dbReference>
<feature type="transmembrane region" description="Helical" evidence="1">
    <location>
        <begin position="98"/>
        <end position="118"/>
    </location>
</feature>
<dbReference type="EMBL" id="KN824296">
    <property type="protein sequence ID" value="KIM27815.1"/>
    <property type="molecule type" value="Genomic_DNA"/>
</dbReference>
<evidence type="ECO:0000259" key="2">
    <source>
        <dbReference type="Pfam" id="PF20151"/>
    </source>
</evidence>
<feature type="transmembrane region" description="Helical" evidence="1">
    <location>
        <begin position="67"/>
        <end position="86"/>
    </location>
</feature>
<gene>
    <name evidence="3" type="ORF">M408DRAFT_159501</name>
</gene>
<feature type="transmembrane region" description="Helical" evidence="1">
    <location>
        <begin position="255"/>
        <end position="276"/>
    </location>
</feature>
<organism evidence="3 4">
    <name type="scientific">Serendipita vermifera MAFF 305830</name>
    <dbReference type="NCBI Taxonomy" id="933852"/>
    <lineage>
        <taxon>Eukaryota</taxon>
        <taxon>Fungi</taxon>
        <taxon>Dikarya</taxon>
        <taxon>Basidiomycota</taxon>
        <taxon>Agaricomycotina</taxon>
        <taxon>Agaricomycetes</taxon>
        <taxon>Sebacinales</taxon>
        <taxon>Serendipitaceae</taxon>
        <taxon>Serendipita</taxon>
    </lineage>
</organism>
<feature type="transmembrane region" description="Helical" evidence="1">
    <location>
        <begin position="175"/>
        <end position="196"/>
    </location>
</feature>
<keyword evidence="4" id="KW-1185">Reference proteome</keyword>
<dbReference type="HOGENOM" id="CLU_035509_19_0_1"/>
<feature type="transmembrane region" description="Helical" evidence="1">
    <location>
        <begin position="231"/>
        <end position="249"/>
    </location>
</feature>
<protein>
    <recommendedName>
        <fullName evidence="2">DUF6533 domain-containing protein</fullName>
    </recommendedName>
</protein>
<evidence type="ECO:0000256" key="1">
    <source>
        <dbReference type="SAM" id="Phobius"/>
    </source>
</evidence>
<evidence type="ECO:0000313" key="4">
    <source>
        <dbReference type="Proteomes" id="UP000054097"/>
    </source>
</evidence>
<reference evidence="3 4" key="1">
    <citation type="submission" date="2014-04" db="EMBL/GenBank/DDBJ databases">
        <authorList>
            <consortium name="DOE Joint Genome Institute"/>
            <person name="Kuo A."/>
            <person name="Zuccaro A."/>
            <person name="Kohler A."/>
            <person name="Nagy L.G."/>
            <person name="Floudas D."/>
            <person name="Copeland A."/>
            <person name="Barry K.W."/>
            <person name="Cichocki N."/>
            <person name="Veneault-Fourrey C."/>
            <person name="LaButti K."/>
            <person name="Lindquist E.A."/>
            <person name="Lipzen A."/>
            <person name="Lundell T."/>
            <person name="Morin E."/>
            <person name="Murat C."/>
            <person name="Sun H."/>
            <person name="Tunlid A."/>
            <person name="Henrissat B."/>
            <person name="Grigoriev I.V."/>
            <person name="Hibbett D.S."/>
            <person name="Martin F."/>
            <person name="Nordberg H.P."/>
            <person name="Cantor M.N."/>
            <person name="Hua S.X."/>
        </authorList>
    </citation>
    <scope>NUCLEOTIDE SEQUENCE [LARGE SCALE GENOMIC DNA]</scope>
    <source>
        <strain evidence="3 4">MAFF 305830</strain>
    </source>
</reference>
<name>A0A0C3ATB8_SERVB</name>
<reference evidence="4" key="2">
    <citation type="submission" date="2015-01" db="EMBL/GenBank/DDBJ databases">
        <title>Evolutionary Origins and Diversification of the Mycorrhizal Mutualists.</title>
        <authorList>
            <consortium name="DOE Joint Genome Institute"/>
            <consortium name="Mycorrhizal Genomics Consortium"/>
            <person name="Kohler A."/>
            <person name="Kuo A."/>
            <person name="Nagy L.G."/>
            <person name="Floudas D."/>
            <person name="Copeland A."/>
            <person name="Barry K.W."/>
            <person name="Cichocki N."/>
            <person name="Veneault-Fourrey C."/>
            <person name="LaButti K."/>
            <person name="Lindquist E.A."/>
            <person name="Lipzen A."/>
            <person name="Lundell T."/>
            <person name="Morin E."/>
            <person name="Murat C."/>
            <person name="Riley R."/>
            <person name="Ohm R."/>
            <person name="Sun H."/>
            <person name="Tunlid A."/>
            <person name="Henrissat B."/>
            <person name="Grigoriev I.V."/>
            <person name="Hibbett D.S."/>
            <person name="Martin F."/>
        </authorList>
    </citation>
    <scope>NUCLEOTIDE SEQUENCE [LARGE SCALE GENOMIC DNA]</scope>
    <source>
        <strain evidence="4">MAFF 305830</strain>
    </source>
</reference>
<evidence type="ECO:0000313" key="3">
    <source>
        <dbReference type="EMBL" id="KIM27815.1"/>
    </source>
</evidence>
<feature type="transmembrane region" description="Helical" evidence="1">
    <location>
        <begin position="125"/>
        <end position="155"/>
    </location>
</feature>
<keyword evidence="1" id="KW-0472">Membrane</keyword>